<dbReference type="Proteomes" id="UP000790787">
    <property type="component" value="Chromosome 16"/>
</dbReference>
<protein>
    <submittedName>
        <fullName evidence="2">Uncharacterized protein LOC142170235</fullName>
    </submittedName>
</protein>
<reference evidence="2" key="2">
    <citation type="submission" date="2025-08" db="UniProtKB">
        <authorList>
            <consortium name="RefSeq"/>
        </authorList>
    </citation>
    <scope>IDENTIFICATION</scope>
    <source>
        <tissue evidence="2">Leaf</tissue>
    </source>
</reference>
<sequence>MVYSSNAGVVWGDLKERFDKVNCSRIFQIHREIAYARQGTSSILTHFSKLRVLWAEFNSLAPIPGHDDAKSCEFVQFIELQKFLQFLMGLSESYGQARSQILMMVPVPSVNKSYSMLMECESQKTMASASASLDAGEIAALLTNRVGNQQNLKKNYNLYCDYCKLKGHTRDICYKLVGYPNDHKFKKKYNPQETANMATEQPALATFTPLPPHQTSHQNNTNKSCNCLIKTQLNTPIVHTTAMQTSTQKNQSSIKLGIWHQRLGHLPMEALKIIEKLKQQFGNDRSAIDCLESRALPAVFMGYSHTKKGYKLYDLHSKQFPVSRDVIFKEQIFPFKNMKVSSIAIFPVLEPANAVDVPPIHNASQPIHDKFPDIGEMQNANEMPEEADTLLDVLTPSIGLLKWMQDFVSTSCAYPMTNYLNYDNLSPYYAKCLLTQSSIVEPKHFAEDARDAR</sequence>
<reference evidence="1" key="1">
    <citation type="journal article" date="2014" name="Nat. Commun.">
        <title>The tobacco genome sequence and its comparison with those of tomato and potato.</title>
        <authorList>
            <person name="Sierro N."/>
            <person name="Battey J.N."/>
            <person name="Ouadi S."/>
            <person name="Bakaher N."/>
            <person name="Bovet L."/>
            <person name="Willig A."/>
            <person name="Goepfert S."/>
            <person name="Peitsch M.C."/>
            <person name="Ivanov N.V."/>
        </authorList>
    </citation>
    <scope>NUCLEOTIDE SEQUENCE [LARGE SCALE GENOMIC DNA]</scope>
</reference>
<evidence type="ECO:0000313" key="2">
    <source>
        <dbReference type="RefSeq" id="XP_075088191.1"/>
    </source>
</evidence>
<dbReference type="RefSeq" id="XP_075088191.1">
    <property type="nucleotide sequence ID" value="XM_075232090.1"/>
</dbReference>
<accession>A0AC58ST75</accession>
<evidence type="ECO:0000313" key="1">
    <source>
        <dbReference type="Proteomes" id="UP000790787"/>
    </source>
</evidence>
<organism evidence="1 2">
    <name type="scientific">Nicotiana tabacum</name>
    <name type="common">Common tobacco</name>
    <dbReference type="NCBI Taxonomy" id="4097"/>
    <lineage>
        <taxon>Eukaryota</taxon>
        <taxon>Viridiplantae</taxon>
        <taxon>Streptophyta</taxon>
        <taxon>Embryophyta</taxon>
        <taxon>Tracheophyta</taxon>
        <taxon>Spermatophyta</taxon>
        <taxon>Magnoliopsida</taxon>
        <taxon>eudicotyledons</taxon>
        <taxon>Gunneridae</taxon>
        <taxon>Pentapetalae</taxon>
        <taxon>asterids</taxon>
        <taxon>lamiids</taxon>
        <taxon>Solanales</taxon>
        <taxon>Solanaceae</taxon>
        <taxon>Nicotianoideae</taxon>
        <taxon>Nicotianeae</taxon>
        <taxon>Nicotiana</taxon>
    </lineage>
</organism>
<gene>
    <name evidence="2" type="primary">LOC142170235</name>
</gene>
<name>A0AC58ST75_TOBAC</name>
<proteinExistence type="predicted"/>
<keyword evidence="1" id="KW-1185">Reference proteome</keyword>